<organism evidence="4 5">
    <name type="scientific">Methanobrevibacter oralis</name>
    <dbReference type="NCBI Taxonomy" id="66851"/>
    <lineage>
        <taxon>Archaea</taxon>
        <taxon>Methanobacteriati</taxon>
        <taxon>Methanobacteriota</taxon>
        <taxon>Methanomada group</taxon>
        <taxon>Methanobacteria</taxon>
        <taxon>Methanobacteriales</taxon>
        <taxon>Methanobacteriaceae</taxon>
        <taxon>Methanobrevibacter</taxon>
    </lineage>
</organism>
<dbReference type="AlphaFoldDB" id="A0A166B8Q3"/>
<evidence type="ECO:0000256" key="2">
    <source>
        <dbReference type="ARBA" id="ARBA00022679"/>
    </source>
</evidence>
<name>A0A166B8Q3_METOA</name>
<dbReference type="RefSeq" id="WP_042693998.1">
    <property type="nucleotide sequence ID" value="NZ_CABMAB010000031.1"/>
</dbReference>
<proteinExistence type="predicted"/>
<protein>
    <submittedName>
        <fullName evidence="4">Glycosyltransferase EpsH</fullName>
        <ecNumber evidence="4">2.4.-.-</ecNumber>
    </submittedName>
</protein>
<comment type="caution">
    <text evidence="4">The sequence shown here is derived from an EMBL/GenBank/DDBJ whole genome shotgun (WGS) entry which is preliminary data.</text>
</comment>
<dbReference type="SUPFAM" id="SSF53448">
    <property type="entry name" value="Nucleotide-diphospho-sugar transferases"/>
    <property type="match status" value="1"/>
</dbReference>
<feature type="domain" description="Glycosyltransferase 2-like" evidence="3">
    <location>
        <begin position="6"/>
        <end position="138"/>
    </location>
</feature>
<accession>A0A166B8Q3</accession>
<dbReference type="Gene3D" id="3.90.550.10">
    <property type="entry name" value="Spore Coat Polysaccharide Biosynthesis Protein SpsA, Chain A"/>
    <property type="match status" value="1"/>
</dbReference>
<dbReference type="InterPro" id="IPR001173">
    <property type="entry name" value="Glyco_trans_2-like"/>
</dbReference>
<evidence type="ECO:0000313" key="5">
    <source>
        <dbReference type="Proteomes" id="UP000077428"/>
    </source>
</evidence>
<evidence type="ECO:0000259" key="3">
    <source>
        <dbReference type="Pfam" id="PF00535"/>
    </source>
</evidence>
<dbReference type="GO" id="GO:0016757">
    <property type="term" value="F:glycosyltransferase activity"/>
    <property type="evidence" value="ECO:0007669"/>
    <property type="project" value="UniProtKB-KW"/>
</dbReference>
<dbReference type="PANTHER" id="PTHR22916">
    <property type="entry name" value="GLYCOSYLTRANSFERASE"/>
    <property type="match status" value="1"/>
</dbReference>
<evidence type="ECO:0000313" key="4">
    <source>
        <dbReference type="EMBL" id="KZX13019.1"/>
    </source>
</evidence>
<reference evidence="5" key="1">
    <citation type="journal article" date="2016" name="Genome Announc.">
        <title>Draft Genome Sequences of Methanobrevibacter curvatus DSM11111, Methanobrevibacter cuticularis DSM11139, Methanobrevibacter filiformis DSM11501, and Methanobrevibacter oralis DSM7256.</title>
        <authorList>
            <person name="Poehlein A."/>
            <person name="Seedorf H."/>
        </authorList>
    </citation>
    <scope>NUCLEOTIDE SEQUENCE [LARGE SCALE GENOMIC DNA]</scope>
    <source>
        <strain evidence="5">DSM 7256 / JCM 30027 / ZR</strain>
    </source>
</reference>
<dbReference type="STRING" id="66851.MBORA_09200"/>
<sequence>MEDKISIILPIFNVGSHLRGGIDSLINQSIGNENLEIIMVDDCSSDGSSEIIDEYNEKYDCCKAIHLEENTGAANGPRNIGIENSTGDYIMFLDPDDRYTLNACERLYKSVVEHDADMAFGRFRRIFTYGEKVQKSYSPYLDDLEHAYPNEHFETANFLNVSDFLWDNVLEKVLYGKDIEVTYKRDEVISEIYVDNIEKEPDLLKIAPSVWSKIYKRELIMDKNIRFQPYISGDDMAFTLETLLKAKGIVFLNNFMTYDYYIRDLPDDKSITNNVNVKLLADLMDSYIYCRKCTEGFSKDIKNVSINPHLLYWMNTWKNASFTKEENRMLLEKVNELKKIHKTDVKTKILLSSMTTALESVIYTSGG</sequence>
<dbReference type="InterPro" id="IPR029044">
    <property type="entry name" value="Nucleotide-diphossugar_trans"/>
</dbReference>
<dbReference type="PANTHER" id="PTHR22916:SF51">
    <property type="entry name" value="GLYCOSYLTRANSFERASE EPSH-RELATED"/>
    <property type="match status" value="1"/>
</dbReference>
<dbReference type="EMBL" id="LWMU01000059">
    <property type="protein sequence ID" value="KZX13019.1"/>
    <property type="molecule type" value="Genomic_DNA"/>
</dbReference>
<dbReference type="Proteomes" id="UP000077428">
    <property type="component" value="Unassembled WGS sequence"/>
</dbReference>
<dbReference type="OrthoDB" id="46222at2157"/>
<dbReference type="EC" id="2.4.-.-" evidence="4"/>
<dbReference type="PATRIC" id="fig|66851.6.peg.1011"/>
<evidence type="ECO:0000256" key="1">
    <source>
        <dbReference type="ARBA" id="ARBA00022676"/>
    </source>
</evidence>
<keyword evidence="5" id="KW-1185">Reference proteome</keyword>
<dbReference type="Pfam" id="PF00535">
    <property type="entry name" value="Glycos_transf_2"/>
    <property type="match status" value="1"/>
</dbReference>
<keyword evidence="1 4" id="KW-0328">Glycosyltransferase</keyword>
<gene>
    <name evidence="4" type="primary">epsH_2</name>
    <name evidence="4" type="ORF">MBORA_09200</name>
</gene>
<keyword evidence="2 4" id="KW-0808">Transferase</keyword>